<dbReference type="SMART" id="SM00507">
    <property type="entry name" value="HNHc"/>
    <property type="match status" value="1"/>
</dbReference>
<dbReference type="PANTHER" id="PTHR33877:SF2">
    <property type="entry name" value="OS07G0170200 PROTEIN"/>
    <property type="match status" value="1"/>
</dbReference>
<dbReference type="GO" id="GO:0004519">
    <property type="term" value="F:endonuclease activity"/>
    <property type="evidence" value="ECO:0007669"/>
    <property type="project" value="UniProtKB-KW"/>
</dbReference>
<reference evidence="2 3" key="1">
    <citation type="submission" date="2015-09" db="EMBL/GenBank/DDBJ databases">
        <title>A metagenomics-based metabolic model of nitrate-dependent anaerobic oxidation of methane by Methanoperedens-like archaea.</title>
        <authorList>
            <person name="Arshad A."/>
            <person name="Speth D.R."/>
            <person name="De Graaf R.M."/>
            <person name="Op Den Camp H.J."/>
            <person name="Jetten M.S."/>
            <person name="Welte C.U."/>
        </authorList>
    </citation>
    <scope>NUCLEOTIDE SEQUENCE [LARGE SCALE GENOMIC DNA]</scope>
</reference>
<dbReference type="InterPro" id="IPR029471">
    <property type="entry name" value="HNH_5"/>
</dbReference>
<feature type="domain" description="HNH nuclease" evidence="1">
    <location>
        <begin position="237"/>
        <end position="288"/>
    </location>
</feature>
<dbReference type="CDD" id="cd00085">
    <property type="entry name" value="HNHc"/>
    <property type="match status" value="1"/>
</dbReference>
<gene>
    <name evidence="2" type="primary">cas9_1</name>
    <name evidence="2" type="ORF">MPEBLZ_01648</name>
</gene>
<dbReference type="PANTHER" id="PTHR33877">
    <property type="entry name" value="SLL1193 PROTEIN"/>
    <property type="match status" value="1"/>
</dbReference>
<evidence type="ECO:0000313" key="2">
    <source>
        <dbReference type="EMBL" id="KPQ43774.1"/>
    </source>
</evidence>
<name>A0A0P8AH74_9EURY</name>
<dbReference type="Proteomes" id="UP000050360">
    <property type="component" value="Unassembled WGS sequence"/>
</dbReference>
<evidence type="ECO:0000259" key="1">
    <source>
        <dbReference type="SMART" id="SM00507"/>
    </source>
</evidence>
<dbReference type="InterPro" id="IPR003615">
    <property type="entry name" value="HNH_nuc"/>
</dbReference>
<dbReference type="InterPro" id="IPR052892">
    <property type="entry name" value="NA-targeting_endonuclease"/>
</dbReference>
<keyword evidence="2" id="KW-0378">Hydrolase</keyword>
<dbReference type="InterPro" id="IPR025938">
    <property type="entry name" value="RRXRR_dom"/>
</dbReference>
<dbReference type="PATRIC" id="fig|1719120.3.peg.1790"/>
<dbReference type="NCBIfam" id="NF040563">
    <property type="entry name" value="guided_IscB"/>
    <property type="match status" value="1"/>
</dbReference>
<proteinExistence type="predicted"/>
<keyword evidence="2" id="KW-0540">Nuclease</keyword>
<comment type="caution">
    <text evidence="2">The sequence shown here is derived from an EMBL/GenBank/DDBJ whole genome shotgun (WGS) entry which is preliminary data.</text>
</comment>
<sequence length="462" mass="53519">MKKLSKRNTYTPINASQVGCNCDLLLNRVDTLSVIDSKTLDNRSEVNQSEHRKQDLRVPVYVLNMRGQPLMPTKPAKAKHLLKNGKAKVVKRTPFTIQLKYATGETKQEIVLGIDSAFKIIGYSARTITAELISGEVLLRTDIPDKLKEKQMYRRGRRNRNTHYRKPRFLNRNIPKGWFAPSIGHKINSHLELIKRIKKLLPVTEIEIEVATFDTQKIQNPEISGIEYHQGELQDYEIREYLLEKFQRKCAYCKKTDIPLEIEHVIPSSRGGSDRVSNLTIACHKCNQKKGNKTAIEFGHPEIEEQCRKPLKAAAFMNTVRWELVKRLKELYGEVAVNHTYGYITKKLRKDLGLEKSHVNDAFAISKGTDQERCRPHVVKQNRRNNRSLQTNRNGFKPSIRRERYKFQPNDIVRYKGQTYPVKGVFNYGAWIRLQNENEKDINSNIKNVELITYGKGLQFGF</sequence>
<organism evidence="2 3">
    <name type="scientific">Candidatus Methanoperedens nitratireducens</name>
    <dbReference type="NCBI Taxonomy" id="1392998"/>
    <lineage>
        <taxon>Archaea</taxon>
        <taxon>Methanobacteriati</taxon>
        <taxon>Methanobacteriota</taxon>
        <taxon>Stenosarchaea group</taxon>
        <taxon>Methanomicrobia</taxon>
        <taxon>Methanosarcinales</taxon>
        <taxon>ANME-2 cluster</taxon>
        <taxon>Candidatus Methanoperedentaceae</taxon>
        <taxon>Candidatus Methanoperedens</taxon>
    </lineage>
</organism>
<keyword evidence="2" id="KW-0255">Endonuclease</keyword>
<protein>
    <submittedName>
        <fullName evidence="2">CRISPR-associated endonuclease Cas9</fullName>
    </submittedName>
</protein>
<accession>A0A0P8AH74</accession>
<dbReference type="AlphaFoldDB" id="A0A0P8AH74"/>
<dbReference type="Gene3D" id="1.10.30.50">
    <property type="match status" value="1"/>
</dbReference>
<dbReference type="InterPro" id="IPR047693">
    <property type="entry name" value="RNA-guided_IscB-like"/>
</dbReference>
<dbReference type="Pfam" id="PF14239">
    <property type="entry name" value="RRXRR"/>
    <property type="match status" value="1"/>
</dbReference>
<dbReference type="EMBL" id="LKCM01000128">
    <property type="protein sequence ID" value="KPQ43774.1"/>
    <property type="molecule type" value="Genomic_DNA"/>
</dbReference>
<dbReference type="Pfam" id="PF14279">
    <property type="entry name" value="HNH_5"/>
    <property type="match status" value="1"/>
</dbReference>
<evidence type="ECO:0000313" key="3">
    <source>
        <dbReference type="Proteomes" id="UP000050360"/>
    </source>
</evidence>